<comment type="caution">
    <text evidence="1">The sequence shown here is derived from an EMBL/GenBank/DDBJ whole genome shotgun (WGS) entry which is preliminary data.</text>
</comment>
<reference evidence="2" key="1">
    <citation type="journal article" date="2019" name="Int. J. Syst. Evol. Microbiol.">
        <title>The Global Catalogue of Microorganisms (GCM) 10K type strain sequencing project: providing services to taxonomists for standard genome sequencing and annotation.</title>
        <authorList>
            <consortium name="The Broad Institute Genomics Platform"/>
            <consortium name="The Broad Institute Genome Sequencing Center for Infectious Disease"/>
            <person name="Wu L."/>
            <person name="Ma J."/>
        </authorList>
    </citation>
    <scope>NUCLEOTIDE SEQUENCE [LARGE SCALE GENOMIC DNA]</scope>
    <source>
        <strain evidence="2">CGMCC 1.12922</strain>
    </source>
</reference>
<organism evidence="1 2">
    <name type="scientific">Sinisalibacter lacisalsi</name>
    <dbReference type="NCBI Taxonomy" id="1526570"/>
    <lineage>
        <taxon>Bacteria</taxon>
        <taxon>Pseudomonadati</taxon>
        <taxon>Pseudomonadota</taxon>
        <taxon>Alphaproteobacteria</taxon>
        <taxon>Rhodobacterales</taxon>
        <taxon>Roseobacteraceae</taxon>
        <taxon>Sinisalibacter</taxon>
    </lineage>
</organism>
<accession>A0ABQ1QFM0</accession>
<dbReference type="Proteomes" id="UP000617355">
    <property type="component" value="Unassembled WGS sequence"/>
</dbReference>
<gene>
    <name evidence="1" type="ORF">GCM10011358_06070</name>
</gene>
<sequence length="159" mass="17331">MKRILLFLRLNLAFLLVLSVAGNLALGVLNFVFQPIWRAAAVTAAVATNEVKSEAEERRAVAKARTKEKAKARLRRVVTVLPFVGLAAAVGFEYADYQAWLEENPGGDAETYGREVMEVSQEVADEVLADLPERVGPDRERLIAGLEKLMSGFAATAGE</sequence>
<name>A0ABQ1QFM0_9RHOB</name>
<protein>
    <submittedName>
        <fullName evidence="1">Uncharacterized protein</fullName>
    </submittedName>
</protein>
<evidence type="ECO:0000313" key="2">
    <source>
        <dbReference type="Proteomes" id="UP000617355"/>
    </source>
</evidence>
<proteinExistence type="predicted"/>
<dbReference type="EMBL" id="BMGI01000001">
    <property type="protein sequence ID" value="GGD24427.1"/>
    <property type="molecule type" value="Genomic_DNA"/>
</dbReference>
<evidence type="ECO:0000313" key="1">
    <source>
        <dbReference type="EMBL" id="GGD24427.1"/>
    </source>
</evidence>
<dbReference type="RefSeq" id="WP_188526123.1">
    <property type="nucleotide sequence ID" value="NZ_BMGI01000001.1"/>
</dbReference>
<keyword evidence="2" id="KW-1185">Reference proteome</keyword>